<name>A0A0G3IXY4_TRIAP</name>
<feature type="region of interest" description="Disordered" evidence="1">
    <location>
        <begin position="49"/>
        <end position="85"/>
    </location>
</feature>
<keyword evidence="3" id="KW-0496">Mitochondrion</keyword>
<dbReference type="AlphaFoldDB" id="A0A0G3IXY4"/>
<sequence length="212" mass="24068">MWASKLAVGYTLLKKFISIILKPSVIFSLLIYLIGIIGLGISSDTVSFDGSDDDTETKNDDSKSDNIKDKNSETENKDISFSRTPDYSNSSKWYVEKMKFMYEQLAEHESKWLEDEKEEYEKTKVLPENSLHSIIAESREQDAKEMLAINEALNKFSLDENPNDIGSSDNKRSIVEDNQLSSANEENKKSKIVVDSETNMDNITNKNVNSNN</sequence>
<feature type="compositionally biased region" description="Basic and acidic residues" evidence="1">
    <location>
        <begin position="185"/>
        <end position="194"/>
    </location>
</feature>
<feature type="region of interest" description="Disordered" evidence="1">
    <location>
        <begin position="158"/>
        <end position="212"/>
    </location>
</feature>
<geneLocation type="mitochondrion" evidence="3"/>
<evidence type="ECO:0000256" key="1">
    <source>
        <dbReference type="SAM" id="MobiDB-lite"/>
    </source>
</evidence>
<evidence type="ECO:0000256" key="2">
    <source>
        <dbReference type="SAM" id="Phobius"/>
    </source>
</evidence>
<protein>
    <submittedName>
        <fullName evidence="3">Uncharacterized protein</fullName>
    </submittedName>
</protein>
<dbReference type="Proteomes" id="UP000243598">
    <property type="component" value="Mitochondrion MT"/>
</dbReference>
<keyword evidence="2" id="KW-0812">Transmembrane</keyword>
<feature type="transmembrane region" description="Helical" evidence="2">
    <location>
        <begin position="20"/>
        <end position="41"/>
    </location>
</feature>
<keyword evidence="2" id="KW-0472">Membrane</keyword>
<accession>A0A0G3IXY4</accession>
<evidence type="ECO:0000313" key="3">
    <source>
        <dbReference type="EMBL" id="AKK32427.1"/>
    </source>
</evidence>
<proteinExistence type="predicted"/>
<organism evidence="3 4">
    <name type="scientific">Trichoderma asperellum</name>
    <name type="common">Filamentous fungus</name>
    <dbReference type="NCBI Taxonomy" id="101201"/>
    <lineage>
        <taxon>Eukaryota</taxon>
        <taxon>Fungi</taxon>
        <taxon>Dikarya</taxon>
        <taxon>Ascomycota</taxon>
        <taxon>Pezizomycotina</taxon>
        <taxon>Sordariomycetes</taxon>
        <taxon>Hypocreomycetidae</taxon>
        <taxon>Hypocreales</taxon>
        <taxon>Hypocreaceae</taxon>
        <taxon>Trichoderma</taxon>
    </lineage>
</organism>
<keyword evidence="2" id="KW-1133">Transmembrane helix</keyword>
<feature type="compositionally biased region" description="Polar residues" evidence="1">
    <location>
        <begin position="196"/>
        <end position="212"/>
    </location>
</feature>
<feature type="compositionally biased region" description="Basic and acidic residues" evidence="1">
    <location>
        <begin position="56"/>
        <end position="80"/>
    </location>
</feature>
<dbReference type="RefSeq" id="YP_009466111.1">
    <property type="nucleotide sequence ID" value="NC_037075.1"/>
</dbReference>
<dbReference type="GeneID" id="36165761"/>
<reference evidence="3 4" key="1">
    <citation type="submission" date="2015-05" db="EMBL/GenBank/DDBJ databases">
        <authorList>
            <person name="Crovadore J."/>
            <person name="Lefort F."/>
            <person name="Calmin G."/>
            <person name="Schalk M."/>
        </authorList>
    </citation>
    <scope>NUCLEOTIDE SEQUENCE [LARGE SCALE GENOMIC DNA]</scope>
    <source>
        <strain evidence="3 4">B05</strain>
    </source>
</reference>
<gene>
    <name evidence="3" type="primary">orf212</name>
</gene>
<evidence type="ECO:0000313" key="4">
    <source>
        <dbReference type="Proteomes" id="UP000243598"/>
    </source>
</evidence>
<dbReference type="EMBL" id="KR952346">
    <property type="protein sequence ID" value="AKK32427.1"/>
    <property type="molecule type" value="Genomic_DNA"/>
</dbReference>